<evidence type="ECO:0000313" key="3">
    <source>
        <dbReference type="Proteomes" id="UP000700212"/>
    </source>
</evidence>
<accession>A0A921NDZ0</accession>
<reference evidence="2" key="1">
    <citation type="journal article" date="2021" name="PeerJ">
        <title>Extensive microbial diversity within the chicken gut microbiome revealed by metagenomics and culture.</title>
        <authorList>
            <person name="Gilroy R."/>
            <person name="Ravi A."/>
            <person name="Getino M."/>
            <person name="Pursley I."/>
            <person name="Horton D.L."/>
            <person name="Alikhan N.F."/>
            <person name="Baker D."/>
            <person name="Gharbi K."/>
            <person name="Hall N."/>
            <person name="Watson M."/>
            <person name="Adriaenssens E.M."/>
            <person name="Foster-Nyarko E."/>
            <person name="Jarju S."/>
            <person name="Secka A."/>
            <person name="Antonio M."/>
            <person name="Oren A."/>
            <person name="Chaudhuri R.R."/>
            <person name="La Ragione R."/>
            <person name="Hildebrand F."/>
            <person name="Pallen M.J."/>
        </authorList>
    </citation>
    <scope>NUCLEOTIDE SEQUENCE</scope>
    <source>
        <strain evidence="2">CHK160-4876</strain>
    </source>
</reference>
<feature type="non-terminal residue" evidence="2">
    <location>
        <position position="38"/>
    </location>
</feature>
<dbReference type="EMBL" id="DYTV01000124">
    <property type="protein sequence ID" value="HJH11864.1"/>
    <property type="molecule type" value="Genomic_DNA"/>
</dbReference>
<dbReference type="EMBL" id="DYTV01000021">
    <property type="protein sequence ID" value="HJH10453.1"/>
    <property type="molecule type" value="Genomic_DNA"/>
</dbReference>
<evidence type="ECO:0000313" key="2">
    <source>
        <dbReference type="EMBL" id="HJH11864.1"/>
    </source>
</evidence>
<gene>
    <name evidence="1" type="ORF">K8V30_01960</name>
    <name evidence="2" type="ORF">K8V30_09310</name>
</gene>
<sequence>MNFNTNEKINQVSENTLVIGIDIAKHKHFACAVDDRGR</sequence>
<protein>
    <submittedName>
        <fullName evidence="2">IS110 family transposase</fullName>
    </submittedName>
</protein>
<reference evidence="2" key="2">
    <citation type="submission" date="2021-09" db="EMBL/GenBank/DDBJ databases">
        <authorList>
            <person name="Gilroy R."/>
        </authorList>
    </citation>
    <scope>NUCLEOTIDE SEQUENCE</scope>
    <source>
        <strain evidence="2">CHK160-4876</strain>
    </source>
</reference>
<evidence type="ECO:0000313" key="1">
    <source>
        <dbReference type="EMBL" id="HJH10453.1"/>
    </source>
</evidence>
<dbReference type="AlphaFoldDB" id="A0A921NDZ0"/>
<organism evidence="2 3">
    <name type="scientific">Metalysinibacillus jejuensis</name>
    <dbReference type="NCBI Taxonomy" id="914327"/>
    <lineage>
        <taxon>Bacteria</taxon>
        <taxon>Bacillati</taxon>
        <taxon>Bacillota</taxon>
        <taxon>Bacilli</taxon>
        <taxon>Bacillales</taxon>
        <taxon>Caryophanaceae</taxon>
        <taxon>Metalysinibacillus</taxon>
    </lineage>
</organism>
<proteinExistence type="predicted"/>
<name>A0A921NDZ0_9BACL</name>
<comment type="caution">
    <text evidence="2">The sequence shown here is derived from an EMBL/GenBank/DDBJ whole genome shotgun (WGS) entry which is preliminary data.</text>
</comment>
<dbReference type="Proteomes" id="UP000700212">
    <property type="component" value="Unassembled WGS sequence"/>
</dbReference>